<comment type="caution">
    <text evidence="3">The sequence shown here is derived from an EMBL/GenBank/DDBJ whole genome shotgun (WGS) entry which is preliminary data.</text>
</comment>
<dbReference type="OrthoDB" id="5340163at2759"/>
<dbReference type="EMBL" id="LUEZ02000101">
    <property type="protein sequence ID" value="RDB18561.1"/>
    <property type="molecule type" value="Genomic_DNA"/>
</dbReference>
<evidence type="ECO:0000256" key="1">
    <source>
        <dbReference type="SAM" id="MobiDB-lite"/>
    </source>
</evidence>
<gene>
    <name evidence="3" type="ORF">Hypma_000306</name>
</gene>
<organism evidence="3 4">
    <name type="scientific">Hypsizygus marmoreus</name>
    <name type="common">White beech mushroom</name>
    <name type="synonym">Agaricus marmoreus</name>
    <dbReference type="NCBI Taxonomy" id="39966"/>
    <lineage>
        <taxon>Eukaryota</taxon>
        <taxon>Fungi</taxon>
        <taxon>Dikarya</taxon>
        <taxon>Basidiomycota</taxon>
        <taxon>Agaricomycotina</taxon>
        <taxon>Agaricomycetes</taxon>
        <taxon>Agaricomycetidae</taxon>
        <taxon>Agaricales</taxon>
        <taxon>Tricholomatineae</taxon>
        <taxon>Lyophyllaceae</taxon>
        <taxon>Hypsizygus</taxon>
    </lineage>
</organism>
<accession>A0A369J938</accession>
<evidence type="ECO:0000256" key="2">
    <source>
        <dbReference type="SAM" id="SignalP"/>
    </source>
</evidence>
<evidence type="ECO:0000313" key="3">
    <source>
        <dbReference type="EMBL" id="RDB18561.1"/>
    </source>
</evidence>
<sequence length="244" mass="26481">MLSPTIVLVLRLGVLRPEALSSMADAGQKIMQVLDSDFASILQDGPTPIYSKTVDADNFAQHRLSSAAKSDQFQFKVTKLTSTQTFSMNKVFLENVRDTGALTFTSKRRALSTLRQYLLHPTSWSWNDVHHTRPKYTKLVSILSAESIETDQPKTSASPNSKSPPPSVETSDDPNNVAVKISGLQLSDKAKGKSKATGTQASSAVQNVPDDMSSSDLKRDFGMKRGFLNNSKKSHANTSSGSSA</sequence>
<feature type="compositionally biased region" description="Polar residues" evidence="1">
    <location>
        <begin position="196"/>
        <end position="206"/>
    </location>
</feature>
<feature type="signal peptide" evidence="2">
    <location>
        <begin position="1"/>
        <end position="21"/>
    </location>
</feature>
<protein>
    <submittedName>
        <fullName evidence="3">Uncharacterized protein</fullName>
    </submittedName>
</protein>
<feature type="region of interest" description="Disordered" evidence="1">
    <location>
        <begin position="149"/>
        <end position="244"/>
    </location>
</feature>
<name>A0A369J938_HYPMA</name>
<feature type="compositionally biased region" description="Polar residues" evidence="1">
    <location>
        <begin position="228"/>
        <end position="244"/>
    </location>
</feature>
<keyword evidence="2" id="KW-0732">Signal</keyword>
<reference evidence="3" key="1">
    <citation type="submission" date="2018-04" db="EMBL/GenBank/DDBJ databases">
        <title>Whole genome sequencing of Hypsizygus marmoreus.</title>
        <authorList>
            <person name="Choi I.-G."/>
            <person name="Min B."/>
            <person name="Kim J.-G."/>
            <person name="Kim S."/>
            <person name="Oh Y.-L."/>
            <person name="Kong W.-S."/>
            <person name="Park H."/>
            <person name="Jeong J."/>
            <person name="Song E.-S."/>
        </authorList>
    </citation>
    <scope>NUCLEOTIDE SEQUENCE [LARGE SCALE GENOMIC DNA]</scope>
    <source>
        <strain evidence="3">51987-8</strain>
    </source>
</reference>
<evidence type="ECO:0000313" key="4">
    <source>
        <dbReference type="Proteomes" id="UP000076154"/>
    </source>
</evidence>
<dbReference type="AlphaFoldDB" id="A0A369J938"/>
<proteinExistence type="predicted"/>
<feature type="chain" id="PRO_5016942726" evidence="2">
    <location>
        <begin position="22"/>
        <end position="244"/>
    </location>
</feature>
<keyword evidence="4" id="KW-1185">Reference proteome</keyword>
<dbReference type="Proteomes" id="UP000076154">
    <property type="component" value="Unassembled WGS sequence"/>
</dbReference>
<dbReference type="InParanoid" id="A0A369J938"/>